<dbReference type="OrthoDB" id="5905204at2"/>
<keyword evidence="14" id="KW-1185">Reference proteome</keyword>
<dbReference type="GO" id="GO:0000725">
    <property type="term" value="P:recombinational repair"/>
    <property type="evidence" value="ECO:0007669"/>
    <property type="project" value="TreeGrafter"/>
</dbReference>
<keyword evidence="5" id="KW-0413">Isomerase</keyword>
<dbReference type="InterPro" id="IPR000212">
    <property type="entry name" value="DNA_helicase_UvrD/REP"/>
</dbReference>
<organism evidence="13 14">
    <name type="scientific">Ramlibacter tataouinensis (strain ATCC BAA-407 / DSM 14655 / LMG 21543 / TTB310)</name>
    <dbReference type="NCBI Taxonomy" id="365046"/>
    <lineage>
        <taxon>Bacteria</taxon>
        <taxon>Pseudomonadati</taxon>
        <taxon>Pseudomonadota</taxon>
        <taxon>Betaproteobacteria</taxon>
        <taxon>Burkholderiales</taxon>
        <taxon>Comamonadaceae</taxon>
        <taxon>Ramlibacter</taxon>
    </lineage>
</organism>
<dbReference type="Gene3D" id="3.40.50.300">
    <property type="entry name" value="P-loop containing nucleotide triphosphate hydrolases"/>
    <property type="match status" value="3"/>
</dbReference>
<reference evidence="13 14" key="2">
    <citation type="journal article" date="2011" name="PLoS ONE">
        <title>The Cyst-Dividing Bacterium Ramlibacter tataouinensis TTB310 Genome Reveals a Well-Stocked Toolbox for Adaptation to a Desert Environment.</title>
        <authorList>
            <person name="De Luca G."/>
            <person name="Barakat M."/>
            <person name="Ortet P."/>
            <person name="Fochesato S."/>
            <person name="Jourlin-Castelli C."/>
            <person name="Ansaldi M."/>
            <person name="Py B."/>
            <person name="Fichant G."/>
            <person name="Coutinho P.M."/>
            <person name="Voulhoux R."/>
            <person name="Bastien O."/>
            <person name="Marechal E."/>
            <person name="Henrissat B."/>
            <person name="Quentin Y."/>
            <person name="Noirot P."/>
            <person name="Filloux A."/>
            <person name="Mejean V."/>
            <person name="Dubow M.S."/>
            <person name="Barras F."/>
            <person name="Barbe V."/>
            <person name="Weissenbach J."/>
            <person name="Mihalcescu I."/>
            <person name="Vermeglio A."/>
            <person name="Achouak W."/>
            <person name="Heulin T."/>
        </authorList>
    </citation>
    <scope>NUCLEOTIDE SEQUENCE [LARGE SCALE GENOMIC DNA]</scope>
    <source>
        <strain evidence="14">ATCC BAA-407 / DSM 14655 / LMG 21543 / TTB310</strain>
    </source>
</reference>
<keyword evidence="1 10" id="KW-0547">Nucleotide-binding</keyword>
<dbReference type="STRING" id="365046.Rta_23400"/>
<dbReference type="GO" id="GO:0005829">
    <property type="term" value="C:cytosol"/>
    <property type="evidence" value="ECO:0007669"/>
    <property type="project" value="TreeGrafter"/>
</dbReference>
<dbReference type="InterPro" id="IPR014017">
    <property type="entry name" value="DNA_helicase_UvrD-like_C"/>
</dbReference>
<dbReference type="GO" id="GO:0033202">
    <property type="term" value="C:DNA helicase complex"/>
    <property type="evidence" value="ECO:0007669"/>
    <property type="project" value="TreeGrafter"/>
</dbReference>
<evidence type="ECO:0000256" key="9">
    <source>
        <dbReference type="ARBA" id="ARBA00048988"/>
    </source>
</evidence>
<evidence type="ECO:0000259" key="12">
    <source>
        <dbReference type="PROSITE" id="PS51217"/>
    </source>
</evidence>
<dbReference type="GO" id="GO:0016887">
    <property type="term" value="F:ATP hydrolysis activity"/>
    <property type="evidence" value="ECO:0007669"/>
    <property type="project" value="RHEA"/>
</dbReference>
<comment type="catalytic activity">
    <reaction evidence="9">
        <text>ATP + H2O = ADP + phosphate + H(+)</text>
        <dbReference type="Rhea" id="RHEA:13065"/>
        <dbReference type="ChEBI" id="CHEBI:15377"/>
        <dbReference type="ChEBI" id="CHEBI:15378"/>
        <dbReference type="ChEBI" id="CHEBI:30616"/>
        <dbReference type="ChEBI" id="CHEBI:43474"/>
        <dbReference type="ChEBI" id="CHEBI:456216"/>
        <dbReference type="EC" id="5.6.2.4"/>
    </reaction>
</comment>
<dbReference type="PANTHER" id="PTHR11070">
    <property type="entry name" value="UVRD / RECB / PCRA DNA HELICASE FAMILY MEMBER"/>
    <property type="match status" value="1"/>
</dbReference>
<feature type="domain" description="UvrD-like helicase C-terminal" evidence="12">
    <location>
        <begin position="522"/>
        <end position="788"/>
    </location>
</feature>
<evidence type="ECO:0000256" key="5">
    <source>
        <dbReference type="ARBA" id="ARBA00023235"/>
    </source>
</evidence>
<dbReference type="PROSITE" id="PS51217">
    <property type="entry name" value="UVRD_HELICASE_CTER"/>
    <property type="match status" value="1"/>
</dbReference>
<sequence length="1085" mass="118166">MSAPDLAYEHNGRRVTREAFYAIACDPRRSVAVEACAGAGKTWMLVSRIVRALLDGAQPHEILAITFTKKAAGEMRQRLQDGLADFAQAPPERLRQALVERGVGPQSAAALAEPLRNLYRQLLAAGRPVQVRTFHSWFAALLRTAPLAVLERLGLPARYELLEDDAEAVRRVWRRFFTAVAAQPEARRDYEESVAAHGRFNTQKALEAALAKRVEFALADPQGVVERSVRPFGELFPALAGPAAPQDALLAPAARERWLARARVLGAERNKTPQKAAQAIVEAFEAEDPTQRLALLRKGFFVATEDRLSQHLAKLPAAQEAEPELQALCAAADQHEAWLHHQRLTRLTRLLLQEFAALKRDQGWVDMNDVEQAALALLSDPVLSGWVQERLDARIAHLLIDEFQDTNPLQWQALHGWLSAYAGAGGGSAPSVFMVGDPKQSIYRFRRAEPQVFRAAQAFVREGLQGELLACDHTHRNAPAVMEVVNRVMGAAQDAGEYEGFRSHTTQSQAPGSVGWLPPVPRAAIDAAPAQEAFGPAAWRDSLTVPRELPEEKLVTLECRQAARWIAGRLAGGALPQDVMVLARRRDRLVAMEAELRALGIPAQQPEKTELGEAPEVQDVVALLDVLVSPAHDLSLARALRSPLFSVPDEALVELALRARRRQAEGPPVPWLELLQQESFDAGPLRGLGAVLTRWKGWVDRLPPHDALDAIYHEGDLLARYAQAAPPALREAVLSHLRALLGAALQVGGGRYATPYALVRALKAGGVPGPAIATAAAVRLLTVHGAKGLEAPLVLLLDTDAPSARAETMGVIIDWPGEAPGPRRFAFLASQSRPPACCAQVLEAELAARRREELNALYVAMTRARQELVVSSVQPHAPAAGSWWQRLQPLAAPLEAPAPFAAGPSAAQEAFDIPVVPDLDLQDTPAAGGTRAWRAAASTASLFGQALHRLLELPPPPDGAWPPAVLQRVGRECALAPQELQDAAAMAWRILAGEGAWAWDASVVSWHGNEIELHHQGELLRLDRLVRRHDGVWWVLDYKSGARPEHDEALLAQLRRYRQAVQACSPGATVHAAFLTGQGRLVRVE</sequence>
<dbReference type="Pfam" id="PF12705">
    <property type="entry name" value="PDDEXK_1"/>
    <property type="match status" value="1"/>
</dbReference>
<dbReference type="PROSITE" id="PS51198">
    <property type="entry name" value="UVRD_HELICASE_ATP_BIND"/>
    <property type="match status" value="1"/>
</dbReference>
<dbReference type="Gene3D" id="1.10.486.10">
    <property type="entry name" value="PCRA, domain 4"/>
    <property type="match status" value="1"/>
</dbReference>
<dbReference type="Pfam" id="PF00580">
    <property type="entry name" value="UvrD-helicase"/>
    <property type="match status" value="1"/>
</dbReference>
<dbReference type="InterPro" id="IPR014016">
    <property type="entry name" value="UvrD-like_ATP-bd"/>
</dbReference>
<dbReference type="KEGG" id="rta:Rta_23400"/>
<feature type="binding site" evidence="10">
    <location>
        <begin position="35"/>
        <end position="42"/>
    </location>
    <ligand>
        <name>ATP</name>
        <dbReference type="ChEBI" id="CHEBI:30616"/>
    </ligand>
</feature>
<proteinExistence type="predicted"/>
<protein>
    <recommendedName>
        <fullName evidence="7">DNA 3'-5' helicase</fullName>
        <ecNumber evidence="7">5.6.2.4</ecNumber>
    </recommendedName>
    <alternativeName>
        <fullName evidence="8">DNA 3'-5' helicase II</fullName>
    </alternativeName>
</protein>
<evidence type="ECO:0000256" key="2">
    <source>
        <dbReference type="ARBA" id="ARBA00022801"/>
    </source>
</evidence>
<evidence type="ECO:0000256" key="3">
    <source>
        <dbReference type="ARBA" id="ARBA00022806"/>
    </source>
</evidence>
<evidence type="ECO:0000313" key="13">
    <source>
        <dbReference type="EMBL" id="AEG93438.1"/>
    </source>
</evidence>
<feature type="domain" description="UvrD-like helicase ATP-binding" evidence="11">
    <location>
        <begin position="14"/>
        <end position="478"/>
    </location>
</feature>
<dbReference type="InterPro" id="IPR027417">
    <property type="entry name" value="P-loop_NTPase"/>
</dbReference>
<keyword evidence="2 10" id="KW-0378">Hydrolase</keyword>
<evidence type="ECO:0000256" key="7">
    <source>
        <dbReference type="ARBA" id="ARBA00034808"/>
    </source>
</evidence>
<dbReference type="HOGENOM" id="CLU_001114_0_0_4"/>
<dbReference type="GO" id="GO:0005524">
    <property type="term" value="F:ATP binding"/>
    <property type="evidence" value="ECO:0007669"/>
    <property type="project" value="UniProtKB-UniRule"/>
</dbReference>
<evidence type="ECO:0000256" key="4">
    <source>
        <dbReference type="ARBA" id="ARBA00022840"/>
    </source>
</evidence>
<accession>F5Y0N2</accession>
<dbReference type="AlphaFoldDB" id="F5Y0N2"/>
<keyword evidence="4 10" id="KW-0067">ATP-binding</keyword>
<evidence type="ECO:0000313" key="14">
    <source>
        <dbReference type="Proteomes" id="UP000008385"/>
    </source>
</evidence>
<dbReference type="PANTHER" id="PTHR11070:SF2">
    <property type="entry name" value="ATP-DEPENDENT DNA HELICASE SRS2"/>
    <property type="match status" value="1"/>
</dbReference>
<comment type="catalytic activity">
    <reaction evidence="6">
        <text>Couples ATP hydrolysis with the unwinding of duplex DNA by translocating in the 3'-5' direction.</text>
        <dbReference type="EC" id="5.6.2.4"/>
    </reaction>
</comment>
<dbReference type="RefSeq" id="WP_013901670.1">
    <property type="nucleotide sequence ID" value="NC_015677.1"/>
</dbReference>
<evidence type="ECO:0000259" key="11">
    <source>
        <dbReference type="PROSITE" id="PS51198"/>
    </source>
</evidence>
<gene>
    <name evidence="13" type="primary">addA</name>
    <name evidence="13" type="ordered locus">Rta_23400</name>
</gene>
<evidence type="ECO:0000256" key="1">
    <source>
        <dbReference type="ARBA" id="ARBA00022741"/>
    </source>
</evidence>
<keyword evidence="3 10" id="KW-0347">Helicase</keyword>
<dbReference type="EC" id="5.6.2.4" evidence="7"/>
<name>F5Y0N2_RAMTT</name>
<dbReference type="Pfam" id="PF13361">
    <property type="entry name" value="UvrD_C"/>
    <property type="match status" value="1"/>
</dbReference>
<dbReference type="PATRIC" id="fig|365046.3.peg.2396"/>
<evidence type="ECO:0000256" key="10">
    <source>
        <dbReference type="PROSITE-ProRule" id="PRU00560"/>
    </source>
</evidence>
<dbReference type="GO" id="GO:0003677">
    <property type="term" value="F:DNA binding"/>
    <property type="evidence" value="ECO:0007669"/>
    <property type="project" value="InterPro"/>
</dbReference>
<dbReference type="GO" id="GO:0043138">
    <property type="term" value="F:3'-5' DNA helicase activity"/>
    <property type="evidence" value="ECO:0007669"/>
    <property type="project" value="UniProtKB-EC"/>
</dbReference>
<evidence type="ECO:0000256" key="8">
    <source>
        <dbReference type="ARBA" id="ARBA00034923"/>
    </source>
</evidence>
<dbReference type="EMBL" id="CP000245">
    <property type="protein sequence ID" value="AEG93438.1"/>
    <property type="molecule type" value="Genomic_DNA"/>
</dbReference>
<dbReference type="eggNOG" id="COG1074">
    <property type="taxonomic scope" value="Bacteria"/>
</dbReference>
<evidence type="ECO:0000256" key="6">
    <source>
        <dbReference type="ARBA" id="ARBA00034617"/>
    </source>
</evidence>
<reference evidence="14" key="1">
    <citation type="submission" date="2006-01" db="EMBL/GenBank/DDBJ databases">
        <title>Genome of the cyst-dividing bacterium Ramlibacter tataouinensis.</title>
        <authorList>
            <person name="Barakat M."/>
            <person name="Ortet P."/>
            <person name="De Luca G."/>
            <person name="Jourlin-Castelli C."/>
            <person name="Ansaldi M."/>
            <person name="Py B."/>
            <person name="Fichant G."/>
            <person name="Coutinho P."/>
            <person name="Voulhoux R."/>
            <person name="Bastien O."/>
            <person name="Roy S."/>
            <person name="Marechal E."/>
            <person name="Henrissat B."/>
            <person name="Quentin Y."/>
            <person name="Noirot P."/>
            <person name="Filloux A."/>
            <person name="Mejean V."/>
            <person name="DuBow M."/>
            <person name="Barras F."/>
            <person name="Heulin T."/>
        </authorList>
    </citation>
    <scope>NUCLEOTIDE SEQUENCE [LARGE SCALE GENOMIC DNA]</scope>
    <source>
        <strain evidence="14">ATCC BAA-407 / DSM 14655 / LMG 21543 / TTB310</strain>
    </source>
</reference>
<dbReference type="InterPro" id="IPR038726">
    <property type="entry name" value="PDDEXK_AddAB-type"/>
</dbReference>
<dbReference type="SUPFAM" id="SSF52540">
    <property type="entry name" value="P-loop containing nucleoside triphosphate hydrolases"/>
    <property type="match status" value="1"/>
</dbReference>
<dbReference type="Proteomes" id="UP000008385">
    <property type="component" value="Chromosome"/>
</dbReference>